<evidence type="ECO:0000313" key="1">
    <source>
        <dbReference type="EMBL" id="KRV48006.1"/>
    </source>
</evidence>
<evidence type="ECO:0008006" key="3">
    <source>
        <dbReference type="Google" id="ProtNLM"/>
    </source>
</evidence>
<accession>A0A0T6LPM0</accession>
<dbReference type="Proteomes" id="UP000050867">
    <property type="component" value="Unassembled WGS sequence"/>
</dbReference>
<dbReference type="EMBL" id="LLZU01000033">
    <property type="protein sequence ID" value="KRV48006.1"/>
    <property type="molecule type" value="Genomic_DNA"/>
</dbReference>
<dbReference type="eggNOG" id="COG1846">
    <property type="taxonomic scope" value="Bacteria"/>
</dbReference>
<sequence length="286" mass="30509">MTTTPTLARRLWEAVEPIHAVVYYAPEPAAAARELGLAGWWMGYFAGRLAPVGTVDGPLARSLCFAMAPRRVDRALPDAWARTAPRKVLDSRVDAARAALERCLPAVRHADLRRLVLLLERAVEGCGHEGRPLAAAWAAVPRPGTLLGRLWWAATVLREHRGDGHVMAVVHAGLTGLEAGVTHAATGDVSGALLRTSRGWTDDEWAWACRRLTARGLLTRAGRLTRSGGALRRSVEDATDHLAAAPVTLLGSSGVEDVIAVAAPLSRHLIDTGVVPVPNPIGVPRP</sequence>
<dbReference type="STRING" id="76728.AQ490_27120"/>
<protein>
    <recommendedName>
        <fullName evidence="3">SalK</fullName>
    </recommendedName>
</protein>
<dbReference type="InterPro" id="IPR054058">
    <property type="entry name" value="HTH_67"/>
</dbReference>
<dbReference type="OrthoDB" id="157052at2"/>
<dbReference type="Pfam" id="PF21863">
    <property type="entry name" value="HTH_67"/>
    <property type="match status" value="1"/>
</dbReference>
<dbReference type="RefSeq" id="WP_018384365.1">
    <property type="nucleotide sequence ID" value="NZ_LLZU01000033.1"/>
</dbReference>
<dbReference type="NCBIfam" id="NF047719">
    <property type="entry name" value="SCO6745_fam_HTH"/>
    <property type="match status" value="1"/>
</dbReference>
<gene>
    <name evidence="1" type="ORF">AQ490_27120</name>
</gene>
<keyword evidence="2" id="KW-1185">Reference proteome</keyword>
<evidence type="ECO:0000313" key="2">
    <source>
        <dbReference type="Proteomes" id="UP000050867"/>
    </source>
</evidence>
<dbReference type="AlphaFoldDB" id="A0A0T6LPM0"/>
<organism evidence="1 2">
    <name type="scientific">Wenjunlia vitaminophila</name>
    <name type="common">Streptomyces vitaminophilus</name>
    <dbReference type="NCBI Taxonomy" id="76728"/>
    <lineage>
        <taxon>Bacteria</taxon>
        <taxon>Bacillati</taxon>
        <taxon>Actinomycetota</taxon>
        <taxon>Actinomycetes</taxon>
        <taxon>Kitasatosporales</taxon>
        <taxon>Streptomycetaceae</taxon>
        <taxon>Wenjunlia</taxon>
    </lineage>
</organism>
<name>A0A0T6LPM0_WENVI</name>
<comment type="caution">
    <text evidence="1">The sequence shown here is derived from an EMBL/GenBank/DDBJ whole genome shotgun (WGS) entry which is preliminary data.</text>
</comment>
<reference evidence="1 2" key="1">
    <citation type="submission" date="2015-10" db="EMBL/GenBank/DDBJ databases">
        <title>Draft genome sequence of pyrrolomycin-producing Streptomyces vitaminophilus.</title>
        <authorList>
            <person name="Graham D.E."/>
            <person name="Mahan K.M."/>
            <person name="Klingeman D.M."/>
            <person name="Hettich R.L."/>
            <person name="Parry R.J."/>
        </authorList>
    </citation>
    <scope>NUCLEOTIDE SEQUENCE [LARGE SCALE GENOMIC DNA]</scope>
    <source>
        <strain evidence="1 2">ATCC 31673</strain>
    </source>
</reference>
<proteinExistence type="predicted"/>